<dbReference type="HOGENOM" id="CLU_107171_0_0_11"/>
<name>A0A075UT78_9PSEU</name>
<gene>
    <name evidence="1" type="ORF">AJAP_16400</name>
</gene>
<evidence type="ECO:0000313" key="2">
    <source>
        <dbReference type="Proteomes" id="UP000028492"/>
    </source>
</evidence>
<accession>A0A075UT78</accession>
<protein>
    <recommendedName>
        <fullName evidence="3">Knr4/Smi1-like domain-containing protein</fullName>
    </recommendedName>
</protein>
<dbReference type="Proteomes" id="UP000028492">
    <property type="component" value="Chromosome"/>
</dbReference>
<keyword evidence="2" id="KW-1185">Reference proteome</keyword>
<evidence type="ECO:0008006" key="3">
    <source>
        <dbReference type="Google" id="ProtNLM"/>
    </source>
</evidence>
<dbReference type="AlphaFoldDB" id="A0A075UT78"/>
<dbReference type="eggNOG" id="ENOG5033RTE">
    <property type="taxonomic scope" value="Bacteria"/>
</dbReference>
<proteinExistence type="predicted"/>
<sequence>MTGSTDIDTLLRIMPNDHGADERVDWVAVEAHLGSSLPGDYQAFMAAYGGGAVDNLVILPPLPTGNGWSGSISEHSTQLRDLWDIDGGVPGVPSGADRVLPWGTGCNGDELGWLMTDPDPDLWPVVVWRRHESPPWALFECGMAGFIRGLMTADFDECPLSDLSLWGRVGSFVHHQEQRRRFQAGLDPMTGEPDPYADMFA</sequence>
<organism evidence="1 2">
    <name type="scientific">Amycolatopsis japonica</name>
    <dbReference type="NCBI Taxonomy" id="208439"/>
    <lineage>
        <taxon>Bacteria</taxon>
        <taxon>Bacillati</taxon>
        <taxon>Actinomycetota</taxon>
        <taxon>Actinomycetes</taxon>
        <taxon>Pseudonocardiales</taxon>
        <taxon>Pseudonocardiaceae</taxon>
        <taxon>Amycolatopsis</taxon>
        <taxon>Amycolatopsis japonica group</taxon>
    </lineage>
</organism>
<dbReference type="SUPFAM" id="SSF160631">
    <property type="entry name" value="SMI1/KNR4-like"/>
    <property type="match status" value="1"/>
</dbReference>
<dbReference type="Gene3D" id="3.40.1580.10">
    <property type="entry name" value="SMI1/KNR4-like"/>
    <property type="match status" value="1"/>
</dbReference>
<dbReference type="KEGG" id="aja:AJAP_16400"/>
<dbReference type="InterPro" id="IPR037883">
    <property type="entry name" value="Knr4/Smi1-like_sf"/>
</dbReference>
<dbReference type="STRING" id="208439.AJAP_16400"/>
<evidence type="ECO:0000313" key="1">
    <source>
        <dbReference type="EMBL" id="AIG76153.1"/>
    </source>
</evidence>
<reference evidence="1 2" key="1">
    <citation type="journal article" date="2014" name="J. Biotechnol.">
        <title>Complete genome sequence of the actinobacterium Amycolatopsis japonica MG417-CF17(T) (=DSM 44213T) producing (S,S)-N,N'-ethylenediaminedisuccinic acid.</title>
        <authorList>
            <person name="Stegmann E."/>
            <person name="Albersmeier A."/>
            <person name="Spohn M."/>
            <person name="Gert H."/>
            <person name="Weber T."/>
            <person name="Wohlleben W."/>
            <person name="Kalinowski J."/>
            <person name="Ruckert C."/>
        </authorList>
    </citation>
    <scope>NUCLEOTIDE SEQUENCE [LARGE SCALE GENOMIC DNA]</scope>
    <source>
        <strain evidence="2">MG417-CF17 (DSM 44213)</strain>
    </source>
</reference>
<dbReference type="EMBL" id="CP008953">
    <property type="protein sequence ID" value="AIG76153.1"/>
    <property type="molecule type" value="Genomic_DNA"/>
</dbReference>